<gene>
    <name evidence="2" type="ORF">STAS_30081</name>
</gene>
<sequence length="163" mass="18823">MNVLQKEFEAQRASQTKVNIKNKSTTPKAKHSKDEPEFDHEAFVDATYSREKLDAVAKKIHYNFEFDAYMSGMGIETPLDLKKEGERVIYTKSNAYIASEEVSSKFMSSKNDTKSPLESQAKGVDEDFSFEEKNVLKYIFDINHNHKRHYTSIISMHIKFIAN</sequence>
<name>A0A5A7R556_STRAF</name>
<feature type="region of interest" description="Disordered" evidence="1">
    <location>
        <begin position="1"/>
        <end position="37"/>
    </location>
</feature>
<dbReference type="EMBL" id="BKCP01010403">
    <property type="protein sequence ID" value="GER52609.1"/>
    <property type="molecule type" value="Genomic_DNA"/>
</dbReference>
<evidence type="ECO:0000313" key="2">
    <source>
        <dbReference type="EMBL" id="GER52609.1"/>
    </source>
</evidence>
<keyword evidence="3" id="KW-1185">Reference proteome</keyword>
<feature type="compositionally biased region" description="Basic and acidic residues" evidence="1">
    <location>
        <begin position="1"/>
        <end position="10"/>
    </location>
</feature>
<evidence type="ECO:0000313" key="3">
    <source>
        <dbReference type="Proteomes" id="UP000325081"/>
    </source>
</evidence>
<dbReference type="Proteomes" id="UP000325081">
    <property type="component" value="Unassembled WGS sequence"/>
</dbReference>
<reference evidence="3" key="1">
    <citation type="journal article" date="2019" name="Curr. Biol.">
        <title>Genome Sequence of Striga asiatica Provides Insight into the Evolution of Plant Parasitism.</title>
        <authorList>
            <person name="Yoshida S."/>
            <person name="Kim S."/>
            <person name="Wafula E.K."/>
            <person name="Tanskanen J."/>
            <person name="Kim Y.M."/>
            <person name="Honaas L."/>
            <person name="Yang Z."/>
            <person name="Spallek T."/>
            <person name="Conn C.E."/>
            <person name="Ichihashi Y."/>
            <person name="Cheong K."/>
            <person name="Cui S."/>
            <person name="Der J.P."/>
            <person name="Gundlach H."/>
            <person name="Jiao Y."/>
            <person name="Hori C."/>
            <person name="Ishida J.K."/>
            <person name="Kasahara H."/>
            <person name="Kiba T."/>
            <person name="Kim M.S."/>
            <person name="Koo N."/>
            <person name="Laohavisit A."/>
            <person name="Lee Y.H."/>
            <person name="Lumba S."/>
            <person name="McCourt P."/>
            <person name="Mortimer J.C."/>
            <person name="Mutuku J.M."/>
            <person name="Nomura T."/>
            <person name="Sasaki-Sekimoto Y."/>
            <person name="Seto Y."/>
            <person name="Wang Y."/>
            <person name="Wakatake T."/>
            <person name="Sakakibara H."/>
            <person name="Demura T."/>
            <person name="Yamaguchi S."/>
            <person name="Yoneyama K."/>
            <person name="Manabe R.I."/>
            <person name="Nelson D.C."/>
            <person name="Schulman A.H."/>
            <person name="Timko M.P."/>
            <person name="dePamphilis C.W."/>
            <person name="Choi D."/>
            <person name="Shirasu K."/>
        </authorList>
    </citation>
    <scope>NUCLEOTIDE SEQUENCE [LARGE SCALE GENOMIC DNA]</scope>
    <source>
        <strain evidence="3">cv. UVA1</strain>
    </source>
</reference>
<organism evidence="2 3">
    <name type="scientific">Striga asiatica</name>
    <name type="common">Asiatic witchweed</name>
    <name type="synonym">Buchnera asiatica</name>
    <dbReference type="NCBI Taxonomy" id="4170"/>
    <lineage>
        <taxon>Eukaryota</taxon>
        <taxon>Viridiplantae</taxon>
        <taxon>Streptophyta</taxon>
        <taxon>Embryophyta</taxon>
        <taxon>Tracheophyta</taxon>
        <taxon>Spermatophyta</taxon>
        <taxon>Magnoliopsida</taxon>
        <taxon>eudicotyledons</taxon>
        <taxon>Gunneridae</taxon>
        <taxon>Pentapetalae</taxon>
        <taxon>asterids</taxon>
        <taxon>lamiids</taxon>
        <taxon>Lamiales</taxon>
        <taxon>Orobanchaceae</taxon>
        <taxon>Buchnereae</taxon>
        <taxon>Striga</taxon>
    </lineage>
</organism>
<protein>
    <submittedName>
        <fullName evidence="2">Cytochrome P450</fullName>
    </submittedName>
</protein>
<feature type="compositionally biased region" description="Polar residues" evidence="1">
    <location>
        <begin position="12"/>
        <end position="27"/>
    </location>
</feature>
<evidence type="ECO:0000256" key="1">
    <source>
        <dbReference type="SAM" id="MobiDB-lite"/>
    </source>
</evidence>
<proteinExistence type="predicted"/>
<dbReference type="AlphaFoldDB" id="A0A5A7R556"/>
<accession>A0A5A7R556</accession>
<comment type="caution">
    <text evidence="2">The sequence shown here is derived from an EMBL/GenBank/DDBJ whole genome shotgun (WGS) entry which is preliminary data.</text>
</comment>